<evidence type="ECO:0000313" key="4">
    <source>
        <dbReference type="Proteomes" id="UP000254866"/>
    </source>
</evidence>
<evidence type="ECO:0000313" key="3">
    <source>
        <dbReference type="EMBL" id="RDL39988.1"/>
    </source>
</evidence>
<dbReference type="AlphaFoldDB" id="A0A370TWY4"/>
<keyword evidence="2" id="KW-0472">Membrane</keyword>
<organism evidence="3 4">
    <name type="scientific">Venustampulla echinocandica</name>
    <dbReference type="NCBI Taxonomy" id="2656787"/>
    <lineage>
        <taxon>Eukaryota</taxon>
        <taxon>Fungi</taxon>
        <taxon>Dikarya</taxon>
        <taxon>Ascomycota</taxon>
        <taxon>Pezizomycotina</taxon>
        <taxon>Leotiomycetes</taxon>
        <taxon>Helotiales</taxon>
        <taxon>Pleuroascaceae</taxon>
        <taxon>Venustampulla</taxon>
    </lineage>
</organism>
<feature type="region of interest" description="Disordered" evidence="1">
    <location>
        <begin position="46"/>
        <end position="69"/>
    </location>
</feature>
<feature type="transmembrane region" description="Helical" evidence="2">
    <location>
        <begin position="182"/>
        <end position="203"/>
    </location>
</feature>
<feature type="compositionally biased region" description="Basic and acidic residues" evidence="1">
    <location>
        <begin position="20"/>
        <end position="29"/>
    </location>
</feature>
<accession>A0A370TWY4</accession>
<dbReference type="Proteomes" id="UP000254866">
    <property type="component" value="Unassembled WGS sequence"/>
</dbReference>
<evidence type="ECO:0000256" key="2">
    <source>
        <dbReference type="SAM" id="Phobius"/>
    </source>
</evidence>
<dbReference type="OrthoDB" id="3692311at2759"/>
<feature type="region of interest" description="Disordered" evidence="1">
    <location>
        <begin position="99"/>
        <end position="137"/>
    </location>
</feature>
<dbReference type="STRING" id="2656787.A0A370TWY4"/>
<feature type="compositionally biased region" description="Polar residues" evidence="1">
    <location>
        <begin position="123"/>
        <end position="137"/>
    </location>
</feature>
<feature type="transmembrane region" description="Helical" evidence="2">
    <location>
        <begin position="664"/>
        <end position="689"/>
    </location>
</feature>
<feature type="transmembrane region" description="Helical" evidence="2">
    <location>
        <begin position="243"/>
        <end position="263"/>
    </location>
</feature>
<keyword evidence="4" id="KW-1185">Reference proteome</keyword>
<gene>
    <name evidence="3" type="ORF">BP5553_04328</name>
</gene>
<feature type="transmembrane region" description="Helical" evidence="2">
    <location>
        <begin position="142"/>
        <end position="162"/>
    </location>
</feature>
<evidence type="ECO:0000256" key="1">
    <source>
        <dbReference type="SAM" id="MobiDB-lite"/>
    </source>
</evidence>
<protein>
    <submittedName>
        <fullName evidence="3">Uncharacterized protein</fullName>
    </submittedName>
</protein>
<dbReference type="RefSeq" id="XP_031872644.1">
    <property type="nucleotide sequence ID" value="XM_032012951.1"/>
</dbReference>
<keyword evidence="2" id="KW-0812">Transmembrane</keyword>
<reference evidence="3 4" key="1">
    <citation type="journal article" date="2018" name="IMA Fungus">
        <title>IMA Genome-F 9: Draft genome sequence of Annulohypoxylon stygium, Aspergillus mulundensis, Berkeleyomyces basicola (syn. Thielaviopsis basicola), Ceratocystis smalleyi, two Cercospora beticola strains, Coleophoma cylindrospora, Fusarium fracticaudum, Phialophora cf. hyalina, and Morchella septimelata.</title>
        <authorList>
            <person name="Wingfield B.D."/>
            <person name="Bills G.F."/>
            <person name="Dong Y."/>
            <person name="Huang W."/>
            <person name="Nel W.J."/>
            <person name="Swalarsk-Parry B.S."/>
            <person name="Vaghefi N."/>
            <person name="Wilken P.M."/>
            <person name="An Z."/>
            <person name="de Beer Z.W."/>
            <person name="De Vos L."/>
            <person name="Chen L."/>
            <person name="Duong T.A."/>
            <person name="Gao Y."/>
            <person name="Hammerbacher A."/>
            <person name="Kikkert J.R."/>
            <person name="Li Y."/>
            <person name="Li H."/>
            <person name="Li K."/>
            <person name="Li Q."/>
            <person name="Liu X."/>
            <person name="Ma X."/>
            <person name="Naidoo K."/>
            <person name="Pethybridge S.J."/>
            <person name="Sun J."/>
            <person name="Steenkamp E.T."/>
            <person name="van der Nest M.A."/>
            <person name="van Wyk S."/>
            <person name="Wingfield M.J."/>
            <person name="Xiong C."/>
            <person name="Yue Q."/>
            <person name="Zhang X."/>
        </authorList>
    </citation>
    <scope>NUCLEOTIDE SEQUENCE [LARGE SCALE GENOMIC DNA]</scope>
    <source>
        <strain evidence="3 4">BP 5553</strain>
    </source>
</reference>
<dbReference type="EMBL" id="NPIC01000002">
    <property type="protein sequence ID" value="RDL39988.1"/>
    <property type="molecule type" value="Genomic_DNA"/>
</dbReference>
<name>A0A370TWY4_9HELO</name>
<dbReference type="GeneID" id="43597177"/>
<feature type="region of interest" description="Disordered" evidence="1">
    <location>
        <begin position="1"/>
        <end position="32"/>
    </location>
</feature>
<sequence>MPRESQYDSEQLRQPIPIRTWDRTSEGDRYQQASHVLHRVAEDVSPVSAASRDEIAPSVPAKSFSRSGPHASSIYTRAGFAEHQPQVVLQVPAIKRKPVRATTQPLPAPLSTENLGIHDDMSNEQQHPPQPSNNKSSRWPQLIGNVSFLFIPVLFLTLGLVLGSLDGKPTNERRHWNTYQNLMQIAATLFPITFALITGRAAVKVAAYILQNGTTLGKLEQMMGSKTISGTIGTQFQLRSFNALGLCLILLWLLSPIGSQAYLRLVSPGLDSRTSPSLVPYFTTDTQSMFAGGDSISSDLVQSSVFRSMFAAALLSPSDSKTGPMDLWGNVKIPSLSSLQPITGGDWVTLSPNDSVVYSSLVGIPIAASGIGTTDLSIESSYINLNCGTPNRMSGFMNLQPFYHDSNPNSSPYSVDNGTCRGIDSSVASSVYNTTATWSIGLDSFVSPHFNGNLSTKSSSKSCQPGSQGYIASPCSLRNLSPAEVRRGTLLFQSLQVAPDERSTSPRVDAAFCQLNQVYVESQVTCTTTATTPRVCRVVAQRNSQGHHAPSALTPLSFPEIFQAMSLHLPRSFGTEESSSRSDPSIYYISNPSPAAITTATGPVDLSHTQPQILSHHLGQIINTYYTLSQAYQLITEGSPQQLPDNPTAISTIRFSEELYQVAWPWFVFLIISILAMLLSGLATVILSLQIRNPDILGYCSSLIRDSKYIDLPIEGGNDDGMKRTRMNSDLRLTMGEVRDAENSHIAIVKEEDMVSTRKDGRV</sequence>
<comment type="caution">
    <text evidence="3">The sequence shown here is derived from an EMBL/GenBank/DDBJ whole genome shotgun (WGS) entry which is preliminary data.</text>
</comment>
<keyword evidence="2" id="KW-1133">Transmembrane helix</keyword>
<proteinExistence type="predicted"/>